<name>A0A9X2LLF0_9ACTN</name>
<protein>
    <submittedName>
        <fullName evidence="1">Uncharacterized protein</fullName>
    </submittedName>
</protein>
<keyword evidence="2" id="KW-1185">Reference proteome</keyword>
<gene>
    <name evidence="1" type="ORF">NQU55_25340</name>
</gene>
<evidence type="ECO:0000313" key="2">
    <source>
        <dbReference type="Proteomes" id="UP001142374"/>
    </source>
</evidence>
<reference evidence="1" key="1">
    <citation type="submission" date="2022-06" db="EMBL/GenBank/DDBJ databases">
        <title>WGS of actinobacteria.</title>
        <authorList>
            <person name="Thawai C."/>
        </authorList>
    </citation>
    <scope>NUCLEOTIDE SEQUENCE</scope>
    <source>
        <strain evidence="1">AA8</strain>
    </source>
</reference>
<sequence>MTLPTPESRLEQATALLSQVIDVVYREGDRRYSAPYLMLQDIRDVLTRQEGGAETALKDAAEMFPMLYSAPRDGFSEFHVTQCDPDQRVEENRKFSAMVDDLRAALYG</sequence>
<organism evidence="1 2">
    <name type="scientific">Streptomyces telluris</name>
    <dbReference type="NCBI Taxonomy" id="2720021"/>
    <lineage>
        <taxon>Bacteria</taxon>
        <taxon>Bacillati</taxon>
        <taxon>Actinomycetota</taxon>
        <taxon>Actinomycetes</taxon>
        <taxon>Kitasatosporales</taxon>
        <taxon>Streptomycetaceae</taxon>
        <taxon>Streptomyces</taxon>
    </lineage>
</organism>
<comment type="caution">
    <text evidence="1">The sequence shown here is derived from an EMBL/GenBank/DDBJ whole genome shotgun (WGS) entry which is preliminary data.</text>
</comment>
<proteinExistence type="predicted"/>
<dbReference type="Proteomes" id="UP001142374">
    <property type="component" value="Unassembled WGS sequence"/>
</dbReference>
<dbReference type="RefSeq" id="WP_256791196.1">
    <property type="nucleotide sequence ID" value="NZ_JANIID010000027.1"/>
</dbReference>
<dbReference type="AlphaFoldDB" id="A0A9X2LLF0"/>
<evidence type="ECO:0000313" key="1">
    <source>
        <dbReference type="EMBL" id="MCQ8773064.1"/>
    </source>
</evidence>
<accession>A0A9X2LLF0</accession>
<dbReference type="EMBL" id="JANIID010000027">
    <property type="protein sequence ID" value="MCQ8773064.1"/>
    <property type="molecule type" value="Genomic_DNA"/>
</dbReference>